<keyword evidence="3" id="KW-1185">Reference proteome</keyword>
<dbReference type="InterPro" id="IPR013637">
    <property type="entry name" value="Lys_sp_deMease-like_dom"/>
</dbReference>
<dbReference type="Proteomes" id="UP000799764">
    <property type="component" value="Unassembled WGS sequence"/>
</dbReference>
<dbReference type="Pfam" id="PF08429">
    <property type="entry name" value="PLU-1"/>
    <property type="match status" value="1"/>
</dbReference>
<organism evidence="2 3">
    <name type="scientific">Karstenula rhodostoma CBS 690.94</name>
    <dbReference type="NCBI Taxonomy" id="1392251"/>
    <lineage>
        <taxon>Eukaryota</taxon>
        <taxon>Fungi</taxon>
        <taxon>Dikarya</taxon>
        <taxon>Ascomycota</taxon>
        <taxon>Pezizomycotina</taxon>
        <taxon>Dothideomycetes</taxon>
        <taxon>Pleosporomycetidae</taxon>
        <taxon>Pleosporales</taxon>
        <taxon>Massarineae</taxon>
        <taxon>Didymosphaeriaceae</taxon>
        <taxon>Karstenula</taxon>
    </lineage>
</organism>
<accession>A0A9P4P997</accession>
<evidence type="ECO:0000313" key="3">
    <source>
        <dbReference type="Proteomes" id="UP000799764"/>
    </source>
</evidence>
<gene>
    <name evidence="2" type="ORF">P171DRAFT_490862</name>
</gene>
<protein>
    <recommendedName>
        <fullName evidence="1">Lysine-specific demethylase-like domain-containing protein</fullName>
    </recommendedName>
</protein>
<comment type="caution">
    <text evidence="2">The sequence shown here is derived from an EMBL/GenBank/DDBJ whole genome shotgun (WGS) entry which is preliminary data.</text>
</comment>
<dbReference type="EMBL" id="MU001511">
    <property type="protein sequence ID" value="KAF2438821.1"/>
    <property type="molecule type" value="Genomic_DNA"/>
</dbReference>
<sequence length="105" mass="11713">MAPKYMSVLIEQSIELGIPEKHPEMHSLQDKKVQGELWESKAKELIDIKGAKRAREKANADRNIARGAVKLKSEDDDDLVYTKTKRTVEEACACARTVADTSTSP</sequence>
<dbReference type="AlphaFoldDB" id="A0A9P4P997"/>
<proteinExistence type="predicted"/>
<reference evidence="2" key="1">
    <citation type="journal article" date="2020" name="Stud. Mycol.">
        <title>101 Dothideomycetes genomes: a test case for predicting lifestyles and emergence of pathogens.</title>
        <authorList>
            <person name="Haridas S."/>
            <person name="Albert R."/>
            <person name="Binder M."/>
            <person name="Bloem J."/>
            <person name="Labutti K."/>
            <person name="Salamov A."/>
            <person name="Andreopoulos B."/>
            <person name="Baker S."/>
            <person name="Barry K."/>
            <person name="Bills G."/>
            <person name="Bluhm B."/>
            <person name="Cannon C."/>
            <person name="Castanera R."/>
            <person name="Culley D."/>
            <person name="Daum C."/>
            <person name="Ezra D."/>
            <person name="Gonzalez J."/>
            <person name="Henrissat B."/>
            <person name="Kuo A."/>
            <person name="Liang C."/>
            <person name="Lipzen A."/>
            <person name="Lutzoni F."/>
            <person name="Magnuson J."/>
            <person name="Mondo S."/>
            <person name="Nolan M."/>
            <person name="Ohm R."/>
            <person name="Pangilinan J."/>
            <person name="Park H.-J."/>
            <person name="Ramirez L."/>
            <person name="Alfaro M."/>
            <person name="Sun H."/>
            <person name="Tritt A."/>
            <person name="Yoshinaga Y."/>
            <person name="Zwiers L.-H."/>
            <person name="Turgeon B."/>
            <person name="Goodwin S."/>
            <person name="Spatafora J."/>
            <person name="Crous P."/>
            <person name="Grigoriev I."/>
        </authorList>
    </citation>
    <scope>NUCLEOTIDE SEQUENCE</scope>
    <source>
        <strain evidence="2">CBS 690.94</strain>
    </source>
</reference>
<feature type="domain" description="Lysine-specific demethylase-like" evidence="1">
    <location>
        <begin position="6"/>
        <end position="47"/>
    </location>
</feature>
<evidence type="ECO:0000313" key="2">
    <source>
        <dbReference type="EMBL" id="KAF2438821.1"/>
    </source>
</evidence>
<evidence type="ECO:0000259" key="1">
    <source>
        <dbReference type="Pfam" id="PF08429"/>
    </source>
</evidence>
<name>A0A9P4P997_9PLEO</name>